<dbReference type="InterPro" id="IPR036390">
    <property type="entry name" value="WH_DNA-bd_sf"/>
</dbReference>
<dbReference type="InterPro" id="IPR018309">
    <property type="entry name" value="Tscrpt_reg_PadR_C"/>
</dbReference>
<dbReference type="EMBL" id="JADBEB010000001">
    <property type="protein sequence ID" value="MBE1490953.1"/>
    <property type="molecule type" value="Genomic_DNA"/>
</dbReference>
<organism evidence="2 3">
    <name type="scientific">Plantactinospora soyae</name>
    <dbReference type="NCBI Taxonomy" id="1544732"/>
    <lineage>
        <taxon>Bacteria</taxon>
        <taxon>Bacillati</taxon>
        <taxon>Actinomycetota</taxon>
        <taxon>Actinomycetes</taxon>
        <taxon>Micromonosporales</taxon>
        <taxon>Micromonosporaceae</taxon>
        <taxon>Plantactinospora</taxon>
    </lineage>
</organism>
<keyword evidence="2" id="KW-0238">DNA-binding</keyword>
<dbReference type="InterPro" id="IPR036388">
    <property type="entry name" value="WH-like_DNA-bd_sf"/>
</dbReference>
<proteinExistence type="predicted"/>
<dbReference type="SUPFAM" id="SSF46785">
    <property type="entry name" value="Winged helix' DNA-binding domain"/>
    <property type="match status" value="1"/>
</dbReference>
<sequence>MRLLILGLMLSQPRSLYDLHSQFRAGLSHIYAASYGSIHRALRQLHDAGDVDVVEAADSSRKKKQYLATGQGRRAWFEWMKQPHAAEDSEASMLARVLLLDLLDEPQDRREVLRALHQRAVDDLEEIRAINVATGVPEGAAHPPRYPRAALEYGVRTSEGAVAWLAELLAELVPATGAENGRTEDR</sequence>
<keyword evidence="3" id="KW-1185">Reference proteome</keyword>
<gene>
    <name evidence="2" type="ORF">H4W31_006591</name>
</gene>
<dbReference type="PANTHER" id="PTHR43252:SF6">
    <property type="entry name" value="NEGATIVE TRANSCRIPTION REGULATOR PADR"/>
    <property type="match status" value="1"/>
</dbReference>
<dbReference type="Proteomes" id="UP000649753">
    <property type="component" value="Unassembled WGS sequence"/>
</dbReference>
<name>A0A927MA38_9ACTN</name>
<dbReference type="AlphaFoldDB" id="A0A927MA38"/>
<dbReference type="Gene3D" id="1.10.10.10">
    <property type="entry name" value="Winged helix-like DNA-binding domain superfamily/Winged helix DNA-binding domain"/>
    <property type="match status" value="1"/>
</dbReference>
<dbReference type="PANTHER" id="PTHR43252">
    <property type="entry name" value="TRANSCRIPTIONAL REGULATOR YQJI"/>
    <property type="match status" value="1"/>
</dbReference>
<feature type="domain" description="Transcription regulator PadR C-terminal" evidence="1">
    <location>
        <begin position="94"/>
        <end position="172"/>
    </location>
</feature>
<dbReference type="Pfam" id="PF10400">
    <property type="entry name" value="Vir_act_alpha_C"/>
    <property type="match status" value="1"/>
</dbReference>
<evidence type="ECO:0000313" key="3">
    <source>
        <dbReference type="Proteomes" id="UP000649753"/>
    </source>
</evidence>
<evidence type="ECO:0000313" key="2">
    <source>
        <dbReference type="EMBL" id="MBE1490953.1"/>
    </source>
</evidence>
<reference evidence="2" key="1">
    <citation type="submission" date="2020-10" db="EMBL/GenBank/DDBJ databases">
        <title>Sequencing the genomes of 1000 actinobacteria strains.</title>
        <authorList>
            <person name="Klenk H.-P."/>
        </authorList>
    </citation>
    <scope>NUCLEOTIDE SEQUENCE</scope>
    <source>
        <strain evidence="2">DSM 46832</strain>
    </source>
</reference>
<comment type="caution">
    <text evidence="2">The sequence shown here is derived from an EMBL/GenBank/DDBJ whole genome shotgun (WGS) entry which is preliminary data.</text>
</comment>
<accession>A0A927MA38</accession>
<evidence type="ECO:0000259" key="1">
    <source>
        <dbReference type="Pfam" id="PF10400"/>
    </source>
</evidence>
<protein>
    <submittedName>
        <fullName evidence="2">DNA-binding PadR family transcriptional regulator</fullName>
    </submittedName>
</protein>
<dbReference type="RefSeq" id="WP_192770139.1">
    <property type="nucleotide sequence ID" value="NZ_JADBEB010000001.1"/>
</dbReference>
<dbReference type="GO" id="GO:0003677">
    <property type="term" value="F:DNA binding"/>
    <property type="evidence" value="ECO:0007669"/>
    <property type="project" value="UniProtKB-KW"/>
</dbReference>